<evidence type="ECO:0000313" key="2">
    <source>
        <dbReference type="Proteomes" id="UP001499933"/>
    </source>
</evidence>
<comment type="caution">
    <text evidence="1">The sequence shown here is derived from an EMBL/GenBank/DDBJ whole genome shotgun (WGS) entry which is preliminary data.</text>
</comment>
<gene>
    <name evidence="1" type="ORF">GCM10009776_37250</name>
</gene>
<reference evidence="1 2" key="1">
    <citation type="journal article" date="2019" name="Int. J. Syst. Evol. Microbiol.">
        <title>The Global Catalogue of Microorganisms (GCM) 10K type strain sequencing project: providing services to taxonomists for standard genome sequencing and annotation.</title>
        <authorList>
            <consortium name="The Broad Institute Genomics Platform"/>
            <consortium name="The Broad Institute Genome Sequencing Center for Infectious Disease"/>
            <person name="Wu L."/>
            <person name="Ma J."/>
        </authorList>
    </citation>
    <scope>NUCLEOTIDE SEQUENCE [LARGE SCALE GENOMIC DNA]</scope>
    <source>
        <strain evidence="1 2">JCM 14901</strain>
    </source>
</reference>
<sequence>MPHPPYDLDFLPAGTLSEALYRISALTGATLEHTRGEKRALLALRDALEIDIPAVTTNAHLGAALAEVLGIEWVPGDFVDKTMLTLEGVNALLYGAAIAYQEGSLKAITAASSTGLAGSVWEDFQPAVSKIEAVTRISSLTDSGPEWLGPGSKEHKSVLSNLAAKLLPHLDQRGLSKTQLGGAIAGELEVPWGDEYISTGETIRLTGLNVILAGAERRLGKLGNEYAAGLSPQGEGAALVDALWQKLHRPNDGPWDGRAATEWLRNEGTRQENQMEWPGFFFEFRGREILNRAFRPNPFPPRVRYGNTIFDYSLNHVWDLKSHTAEQHLPLSGAWTRPKDADQVLLNDVDAVRACVADQGLGFLILSGRGLMDEDGVFKSWHDGFKGRAPMPSLSGKSRARKAAFVPLTIEAFWIANTPALDAAILAGALKPVVQGRQQSGARRADKFTMKLSPARRIVRVAERAW</sequence>
<name>A0ABN2RKZ9_9MICO</name>
<accession>A0ABN2RKZ9</accession>
<organism evidence="1 2">
    <name type="scientific">Microbacterium deminutum</name>
    <dbReference type="NCBI Taxonomy" id="344164"/>
    <lineage>
        <taxon>Bacteria</taxon>
        <taxon>Bacillati</taxon>
        <taxon>Actinomycetota</taxon>
        <taxon>Actinomycetes</taxon>
        <taxon>Micrococcales</taxon>
        <taxon>Microbacteriaceae</taxon>
        <taxon>Microbacterium</taxon>
    </lineage>
</organism>
<dbReference type="RefSeq" id="WP_344097608.1">
    <property type="nucleotide sequence ID" value="NZ_BAAAOG010000014.1"/>
</dbReference>
<keyword evidence="2" id="KW-1185">Reference proteome</keyword>
<dbReference type="Proteomes" id="UP001499933">
    <property type="component" value="Unassembled WGS sequence"/>
</dbReference>
<dbReference type="EMBL" id="BAAAOG010000014">
    <property type="protein sequence ID" value="GAA1970775.1"/>
    <property type="molecule type" value="Genomic_DNA"/>
</dbReference>
<proteinExistence type="predicted"/>
<evidence type="ECO:0000313" key="1">
    <source>
        <dbReference type="EMBL" id="GAA1970775.1"/>
    </source>
</evidence>
<protein>
    <submittedName>
        <fullName evidence="1">Uncharacterized protein</fullName>
    </submittedName>
</protein>